<feature type="non-terminal residue" evidence="1">
    <location>
        <position position="1"/>
    </location>
</feature>
<gene>
    <name evidence="1" type="ORF">O3S69_07975</name>
</gene>
<keyword evidence="1" id="KW-0808">Transferase</keyword>
<evidence type="ECO:0000313" key="2">
    <source>
        <dbReference type="Proteomes" id="UP001301132"/>
    </source>
</evidence>
<evidence type="ECO:0000313" key="1">
    <source>
        <dbReference type="EMBL" id="MCZ4633987.1"/>
    </source>
</evidence>
<keyword evidence="1" id="KW-0418">Kinase</keyword>
<dbReference type="EMBL" id="JAPWHU010000056">
    <property type="protein sequence ID" value="MCZ4633987.1"/>
    <property type="molecule type" value="Genomic_DNA"/>
</dbReference>
<sequence length="60" mass="6187">LRDALAAASARPGVSRVEVAVETPAPSPEGRDGVRLRVADYGADAGGRGRGTTVTWWAPL</sequence>
<proteinExistence type="predicted"/>
<name>A0ABT4P216_9ACTN</name>
<dbReference type="Proteomes" id="UP001301132">
    <property type="component" value="Unassembled WGS sequence"/>
</dbReference>
<accession>A0ABT4P216</accession>
<dbReference type="GO" id="GO:0016301">
    <property type="term" value="F:kinase activity"/>
    <property type="evidence" value="ECO:0007669"/>
    <property type="project" value="UniProtKB-KW"/>
</dbReference>
<reference evidence="1 2" key="1">
    <citation type="submission" date="2022-12" db="EMBL/GenBank/DDBJ databases">
        <authorList>
            <person name="Abashina T."/>
            <person name="Solyanikova I."/>
            <person name="Delegan Y."/>
        </authorList>
    </citation>
    <scope>NUCLEOTIDE SEQUENCE [LARGE SCALE GENOMIC DNA]</scope>
    <source>
        <strain evidence="1 2">IPS92ro</strain>
    </source>
</reference>
<organism evidence="1 2">
    <name type="scientific">Streptomyces rubrogriseus</name>
    <dbReference type="NCBI Taxonomy" id="194673"/>
    <lineage>
        <taxon>Bacteria</taxon>
        <taxon>Bacillati</taxon>
        <taxon>Actinomycetota</taxon>
        <taxon>Actinomycetes</taxon>
        <taxon>Kitasatosporales</taxon>
        <taxon>Streptomycetaceae</taxon>
        <taxon>Streptomyces</taxon>
        <taxon>Streptomyces violaceoruber group</taxon>
    </lineage>
</organism>
<comment type="caution">
    <text evidence="1">The sequence shown here is derived from an EMBL/GenBank/DDBJ whole genome shotgun (WGS) entry which is preliminary data.</text>
</comment>
<protein>
    <submittedName>
        <fullName evidence="1">Histidine kinase</fullName>
    </submittedName>
</protein>
<keyword evidence="2" id="KW-1185">Reference proteome</keyword>